<evidence type="ECO:0000256" key="2">
    <source>
        <dbReference type="ARBA" id="ARBA00022448"/>
    </source>
</evidence>
<feature type="transmembrane region" description="Helical" evidence="8">
    <location>
        <begin position="334"/>
        <end position="351"/>
    </location>
</feature>
<dbReference type="InParanoid" id="A0A068UKG8"/>
<evidence type="ECO:0000256" key="5">
    <source>
        <dbReference type="ARBA" id="ARBA00022982"/>
    </source>
</evidence>
<dbReference type="OrthoDB" id="19261at2759"/>
<dbReference type="PANTHER" id="PTHR23130">
    <property type="entry name" value="CYTOCHROME B561 AND DOMON DOMAIN-CONTAINING PROTEIN"/>
    <property type="match status" value="1"/>
</dbReference>
<evidence type="ECO:0000256" key="8">
    <source>
        <dbReference type="SAM" id="Phobius"/>
    </source>
</evidence>
<feature type="transmembrane region" description="Helical" evidence="8">
    <location>
        <begin position="262"/>
        <end position="283"/>
    </location>
</feature>
<dbReference type="InterPro" id="IPR005018">
    <property type="entry name" value="DOMON_domain"/>
</dbReference>
<evidence type="ECO:0000256" key="3">
    <source>
        <dbReference type="ARBA" id="ARBA00022692"/>
    </source>
</evidence>
<evidence type="ECO:0000256" key="6">
    <source>
        <dbReference type="ARBA" id="ARBA00022989"/>
    </source>
</evidence>
<dbReference type="GO" id="GO:0016020">
    <property type="term" value="C:membrane"/>
    <property type="evidence" value="ECO:0007669"/>
    <property type="project" value="UniProtKB-SubCell"/>
</dbReference>
<name>A0A068UKG8_COFCA</name>
<evidence type="ECO:0000256" key="7">
    <source>
        <dbReference type="ARBA" id="ARBA00023136"/>
    </source>
</evidence>
<evidence type="ECO:0000313" key="13">
    <source>
        <dbReference type="Proteomes" id="UP000295252"/>
    </source>
</evidence>
<evidence type="ECO:0000259" key="10">
    <source>
        <dbReference type="PROSITE" id="PS50836"/>
    </source>
</evidence>
<dbReference type="OMA" id="LHICIQF"/>
<dbReference type="AlphaFoldDB" id="A0A068UKG8"/>
<organism evidence="12 13">
    <name type="scientific">Coffea canephora</name>
    <name type="common">Robusta coffee</name>
    <dbReference type="NCBI Taxonomy" id="49390"/>
    <lineage>
        <taxon>Eukaryota</taxon>
        <taxon>Viridiplantae</taxon>
        <taxon>Streptophyta</taxon>
        <taxon>Embryophyta</taxon>
        <taxon>Tracheophyta</taxon>
        <taxon>Spermatophyta</taxon>
        <taxon>Magnoliopsida</taxon>
        <taxon>eudicotyledons</taxon>
        <taxon>Gunneridae</taxon>
        <taxon>Pentapetalae</taxon>
        <taxon>asterids</taxon>
        <taxon>lamiids</taxon>
        <taxon>Gentianales</taxon>
        <taxon>Rubiaceae</taxon>
        <taxon>Ixoroideae</taxon>
        <taxon>Gardenieae complex</taxon>
        <taxon>Bertiereae - Coffeeae clade</taxon>
        <taxon>Coffeeae</taxon>
        <taxon>Coffea</taxon>
    </lineage>
</organism>
<dbReference type="Pfam" id="PF03351">
    <property type="entry name" value="DOMON"/>
    <property type="match status" value="1"/>
</dbReference>
<dbReference type="CDD" id="cd09631">
    <property type="entry name" value="DOMON_DOH"/>
    <property type="match status" value="1"/>
</dbReference>
<keyword evidence="7 8" id="KW-0472">Membrane</keyword>
<dbReference type="PhylomeDB" id="A0A068UKG8"/>
<keyword evidence="3 8" id="KW-0812">Transmembrane</keyword>
<evidence type="ECO:0000313" key="12">
    <source>
        <dbReference type="EMBL" id="CDP08679.1"/>
    </source>
</evidence>
<reference evidence="13" key="1">
    <citation type="journal article" date="2014" name="Science">
        <title>The coffee genome provides insight into the convergent evolution of caffeine biosynthesis.</title>
        <authorList>
            <person name="Denoeud F."/>
            <person name="Carretero-Paulet L."/>
            <person name="Dereeper A."/>
            <person name="Droc G."/>
            <person name="Guyot R."/>
            <person name="Pietrella M."/>
            <person name="Zheng C."/>
            <person name="Alberti A."/>
            <person name="Anthony F."/>
            <person name="Aprea G."/>
            <person name="Aury J.M."/>
            <person name="Bento P."/>
            <person name="Bernard M."/>
            <person name="Bocs S."/>
            <person name="Campa C."/>
            <person name="Cenci A."/>
            <person name="Combes M.C."/>
            <person name="Crouzillat D."/>
            <person name="Da Silva C."/>
            <person name="Daddiego L."/>
            <person name="De Bellis F."/>
            <person name="Dussert S."/>
            <person name="Garsmeur O."/>
            <person name="Gayraud T."/>
            <person name="Guignon V."/>
            <person name="Jahn K."/>
            <person name="Jamilloux V."/>
            <person name="Joet T."/>
            <person name="Labadie K."/>
            <person name="Lan T."/>
            <person name="Leclercq J."/>
            <person name="Lepelley M."/>
            <person name="Leroy T."/>
            <person name="Li L.T."/>
            <person name="Librado P."/>
            <person name="Lopez L."/>
            <person name="Munoz A."/>
            <person name="Noel B."/>
            <person name="Pallavicini A."/>
            <person name="Perrotta G."/>
            <person name="Poncet V."/>
            <person name="Pot D."/>
            <person name="Priyono X."/>
            <person name="Rigoreau M."/>
            <person name="Rouard M."/>
            <person name="Rozas J."/>
            <person name="Tranchant-Dubreuil C."/>
            <person name="VanBuren R."/>
            <person name="Zhang Q."/>
            <person name="Andrade A.C."/>
            <person name="Argout X."/>
            <person name="Bertrand B."/>
            <person name="de Kochko A."/>
            <person name="Graziosi G."/>
            <person name="Henry R.J."/>
            <person name="Jayarama X."/>
            <person name="Ming R."/>
            <person name="Nagai C."/>
            <person name="Rounsley S."/>
            <person name="Sankoff D."/>
            <person name="Giuliano G."/>
            <person name="Albert V.A."/>
            <person name="Wincker P."/>
            <person name="Lashermes P."/>
        </authorList>
    </citation>
    <scope>NUCLEOTIDE SEQUENCE [LARGE SCALE GENOMIC DNA]</scope>
    <source>
        <strain evidence="13">cv. DH200-94</strain>
    </source>
</reference>
<dbReference type="STRING" id="49390.A0A068UKG8"/>
<dbReference type="PANTHER" id="PTHR23130:SF115">
    <property type="entry name" value="OS01G0680900 PROTEIN"/>
    <property type="match status" value="1"/>
</dbReference>
<feature type="transmembrane region" description="Helical" evidence="8">
    <location>
        <begin position="357"/>
        <end position="375"/>
    </location>
</feature>
<feature type="signal peptide" evidence="9">
    <location>
        <begin position="1"/>
        <end position="31"/>
    </location>
</feature>
<feature type="domain" description="DOMON" evidence="10">
    <location>
        <begin position="68"/>
        <end position="183"/>
    </location>
</feature>
<dbReference type="InterPro" id="IPR045266">
    <property type="entry name" value="DOH_DOMON"/>
</dbReference>
<dbReference type="PROSITE" id="PS50939">
    <property type="entry name" value="CYTOCHROME_B561"/>
    <property type="match status" value="1"/>
</dbReference>
<dbReference type="SMART" id="SM00665">
    <property type="entry name" value="B561"/>
    <property type="match status" value="1"/>
</dbReference>
<evidence type="ECO:0000256" key="9">
    <source>
        <dbReference type="SAM" id="SignalP"/>
    </source>
</evidence>
<evidence type="ECO:0000256" key="1">
    <source>
        <dbReference type="ARBA" id="ARBA00004370"/>
    </source>
</evidence>
<keyword evidence="13" id="KW-1185">Reference proteome</keyword>
<dbReference type="Gene3D" id="1.20.120.1770">
    <property type="match status" value="1"/>
</dbReference>
<sequence>MDLNSSFRISPTQLFIFFLVLFYSEKSNVAADGSPGIDGEALCSGDMSSFLPLPYGKLPNMVCKRLWNSFVLRYSQTEGNVVTIVLSTVYTTGWAGIGFSKDGMMLNSSCMAGWVNVEGHARIKQYYVEGFTPSAVKPDKGELPLTNVPPYVALNGARIYLAFQLKYPVPLKRQPILLAYASAYPQHHHLSLHDDKTTITFDFSSGNSDSAPSPSGTFYRVDDMRKTHGALSVLGWGLFLPYGAIVARYLRHRDPLWYYIHLVIEFLGFILGVAAAVVGLSLSHMLQVDIVGHKTIGIFVLVLSILQVLAFFARPSRDSKNRKYWNWYHSWTGRTAIFLAAVNIILGIHIADAGPGWKISYGFLLGLTLIACIFLETMSRLRGSDDSKFPPSFQMNGS</sequence>
<feature type="domain" description="Cytochrome b561" evidence="11">
    <location>
        <begin position="184"/>
        <end position="384"/>
    </location>
</feature>
<evidence type="ECO:0008006" key="14">
    <source>
        <dbReference type="Google" id="ProtNLM"/>
    </source>
</evidence>
<feature type="chain" id="PRO_5001657757" description="Cytochrome b561 and DOMON domain-containing protein" evidence="9">
    <location>
        <begin position="32"/>
        <end position="398"/>
    </location>
</feature>
<proteinExistence type="predicted"/>
<dbReference type="Gramene" id="CDP08679">
    <property type="protein sequence ID" value="CDP08679"/>
    <property type="gene ID" value="GSCOC_T00027728001"/>
</dbReference>
<evidence type="ECO:0000256" key="4">
    <source>
        <dbReference type="ARBA" id="ARBA00022729"/>
    </source>
</evidence>
<comment type="subcellular location">
    <subcellularLocation>
        <location evidence="1">Membrane</location>
    </subcellularLocation>
</comment>
<feature type="transmembrane region" description="Helical" evidence="8">
    <location>
        <begin position="229"/>
        <end position="250"/>
    </location>
</feature>
<keyword evidence="4 9" id="KW-0732">Signal</keyword>
<protein>
    <recommendedName>
        <fullName evidence="14">Cytochrome b561 and DOMON domain-containing protein</fullName>
    </recommendedName>
</protein>
<keyword evidence="2" id="KW-0813">Transport</keyword>
<dbReference type="EMBL" id="HG739119">
    <property type="protein sequence ID" value="CDP08679.1"/>
    <property type="molecule type" value="Genomic_DNA"/>
</dbReference>
<accession>A0A068UKG8</accession>
<feature type="transmembrane region" description="Helical" evidence="8">
    <location>
        <begin position="295"/>
        <end position="313"/>
    </location>
</feature>
<dbReference type="PROSITE" id="PS50836">
    <property type="entry name" value="DOMON"/>
    <property type="match status" value="1"/>
</dbReference>
<dbReference type="InterPro" id="IPR006593">
    <property type="entry name" value="Cyt_b561/ferric_Rdtase_TM"/>
</dbReference>
<gene>
    <name evidence="12" type="ORF">GSCOC_T00027728001</name>
</gene>
<keyword evidence="6 8" id="KW-1133">Transmembrane helix</keyword>
<dbReference type="CDD" id="cd08760">
    <property type="entry name" value="Cyt_b561_FRRS1_like"/>
    <property type="match status" value="1"/>
</dbReference>
<dbReference type="Proteomes" id="UP000295252">
    <property type="component" value="Chromosome IV"/>
</dbReference>
<keyword evidence="5" id="KW-0249">Electron transport</keyword>
<evidence type="ECO:0000259" key="11">
    <source>
        <dbReference type="PROSITE" id="PS50939"/>
    </source>
</evidence>